<accession>A0A7G9SEQ6</accession>
<keyword evidence="2" id="KW-1185">Reference proteome</keyword>
<gene>
    <name evidence="1" type="ORF">H9L12_02025</name>
</gene>
<dbReference type="Proteomes" id="UP000515955">
    <property type="component" value="Chromosome"/>
</dbReference>
<dbReference type="KEGG" id="srhi:H9L12_02025"/>
<dbReference type="EMBL" id="CP060717">
    <property type="protein sequence ID" value="QNN66331.1"/>
    <property type="molecule type" value="Genomic_DNA"/>
</dbReference>
<dbReference type="RefSeq" id="WP_187543311.1">
    <property type="nucleotide sequence ID" value="NZ_CP060717.1"/>
</dbReference>
<evidence type="ECO:0000313" key="1">
    <source>
        <dbReference type="EMBL" id="QNN66331.1"/>
    </source>
</evidence>
<evidence type="ECO:0000313" key="2">
    <source>
        <dbReference type="Proteomes" id="UP000515955"/>
    </source>
</evidence>
<reference evidence="1 2" key="1">
    <citation type="submission" date="2020-08" db="EMBL/GenBank/DDBJ databases">
        <title>Genome sequence of Sphingomonas rhizophila KACC 19189T.</title>
        <authorList>
            <person name="Hyun D.-W."/>
            <person name="Bae J.-W."/>
        </authorList>
    </citation>
    <scope>NUCLEOTIDE SEQUENCE [LARGE SCALE GENOMIC DNA]</scope>
    <source>
        <strain evidence="1 2">KACC 19189</strain>
    </source>
</reference>
<protein>
    <submittedName>
        <fullName evidence="1">Uncharacterized protein</fullName>
    </submittedName>
</protein>
<organism evidence="1 2">
    <name type="scientific">Sphingomonas rhizophila</name>
    <dbReference type="NCBI Taxonomy" id="2071607"/>
    <lineage>
        <taxon>Bacteria</taxon>
        <taxon>Pseudomonadati</taxon>
        <taxon>Pseudomonadota</taxon>
        <taxon>Alphaproteobacteria</taxon>
        <taxon>Sphingomonadales</taxon>
        <taxon>Sphingomonadaceae</taxon>
        <taxon>Sphingomonas</taxon>
    </lineage>
</organism>
<proteinExistence type="predicted"/>
<sequence>MSHGDMIVAVGLLTRRDLQVLGSSFDRLWPIDQSPKFEGLLEAIDNADRDLQRAQAPGDAIR</sequence>
<name>A0A7G9SEQ6_9SPHN</name>
<dbReference type="AlphaFoldDB" id="A0A7G9SEQ6"/>